<dbReference type="PROSITE" id="PS51898">
    <property type="entry name" value="TYR_RECOMBINASE"/>
    <property type="match status" value="1"/>
</dbReference>
<evidence type="ECO:0000259" key="11">
    <source>
        <dbReference type="PROSITE" id="PS51900"/>
    </source>
</evidence>
<feature type="domain" description="Tyr recombinase" evidence="10">
    <location>
        <begin position="163"/>
        <end position="365"/>
    </location>
</feature>
<dbReference type="InterPro" id="IPR002104">
    <property type="entry name" value="Integrase_catalytic"/>
</dbReference>
<dbReference type="PROSITE" id="PS51900">
    <property type="entry name" value="CB"/>
    <property type="match status" value="1"/>
</dbReference>
<keyword evidence="5" id="KW-0229">DNA integration</keyword>
<keyword evidence="13" id="KW-1185">Reference proteome</keyword>
<dbReference type="InterPro" id="IPR050090">
    <property type="entry name" value="Tyrosine_recombinase_XerCD"/>
</dbReference>
<dbReference type="Proteomes" id="UP000469424">
    <property type="component" value="Unassembled WGS sequence"/>
</dbReference>
<dbReference type="InterPro" id="IPR013762">
    <property type="entry name" value="Integrase-like_cat_sf"/>
</dbReference>
<evidence type="ECO:0000256" key="4">
    <source>
        <dbReference type="ARBA" id="ARBA00022829"/>
    </source>
</evidence>
<keyword evidence="3" id="KW-0132">Cell division</keyword>
<dbReference type="EMBL" id="VUNA01000002">
    <property type="protein sequence ID" value="MST70020.1"/>
    <property type="molecule type" value="Genomic_DNA"/>
</dbReference>
<organism evidence="12 13">
    <name type="scientific">Mogibacterium kristiansenii</name>
    <dbReference type="NCBI Taxonomy" id="2606708"/>
    <lineage>
        <taxon>Bacteria</taxon>
        <taxon>Bacillati</taxon>
        <taxon>Bacillota</taxon>
        <taxon>Clostridia</taxon>
        <taxon>Peptostreptococcales</taxon>
        <taxon>Anaerovoracaceae</taxon>
        <taxon>Mogibacterium</taxon>
    </lineage>
</organism>
<gene>
    <name evidence="12" type="ORF">FYJ65_01480</name>
</gene>
<evidence type="ECO:0000256" key="3">
    <source>
        <dbReference type="ARBA" id="ARBA00022618"/>
    </source>
</evidence>
<dbReference type="InterPro" id="IPR044068">
    <property type="entry name" value="CB"/>
</dbReference>
<feature type="domain" description="Core-binding (CB)" evidence="11">
    <location>
        <begin position="32"/>
        <end position="139"/>
    </location>
</feature>
<protein>
    <submittedName>
        <fullName evidence="12">Tyrosine-type recombinase/integrase</fullName>
    </submittedName>
</protein>
<evidence type="ECO:0000256" key="2">
    <source>
        <dbReference type="ARBA" id="ARBA00022490"/>
    </source>
</evidence>
<sequence>MKEYRIHNKSDRPDNVVEQENEIFLECEKLEETLPRSLRTYFIYLKGNVLPQSRLVYLRDIHFFFEYLVRETTLTEADTPDRVTLDELNQITAMDINIFLDYCRKYKVETEKGTVIYENNNKTLSRKKSSISVMFKQLYRDGLLDNNITDGFDPIRVPGPGEKEIKALQDDEVMVMLDAVSSGTHLTDRERIYWEKTKLRDKAILILFLTYGLRLSELQQLNVSSFNFSRGEFRIYRKRGKESTMPINHSVEAVVLDYLENERNQITVQDEGDEDALFLSLQGKRMTQRAIRELVKKYTSIPLHTGRKEGYSPHKLRATAATSLIGRGNSIYDVQALLDHEQVTTTQLYASHKMNVKRDLVKGMEWEEERTEQ</sequence>
<dbReference type="Pfam" id="PF00589">
    <property type="entry name" value="Phage_integrase"/>
    <property type="match status" value="1"/>
</dbReference>
<keyword evidence="8" id="KW-0131">Cell cycle</keyword>
<evidence type="ECO:0000313" key="12">
    <source>
        <dbReference type="EMBL" id="MST70020.1"/>
    </source>
</evidence>
<evidence type="ECO:0000256" key="8">
    <source>
        <dbReference type="ARBA" id="ARBA00023306"/>
    </source>
</evidence>
<evidence type="ECO:0000259" key="10">
    <source>
        <dbReference type="PROSITE" id="PS51898"/>
    </source>
</evidence>
<dbReference type="GO" id="GO:0051301">
    <property type="term" value="P:cell division"/>
    <property type="evidence" value="ECO:0007669"/>
    <property type="project" value="UniProtKB-KW"/>
</dbReference>
<comment type="subcellular location">
    <subcellularLocation>
        <location evidence="1">Cytoplasm</location>
    </subcellularLocation>
</comment>
<dbReference type="PANTHER" id="PTHR30349">
    <property type="entry name" value="PHAGE INTEGRASE-RELATED"/>
    <property type="match status" value="1"/>
</dbReference>
<dbReference type="GO" id="GO:0006310">
    <property type="term" value="P:DNA recombination"/>
    <property type="evidence" value="ECO:0007669"/>
    <property type="project" value="UniProtKB-KW"/>
</dbReference>
<comment type="caution">
    <text evidence="12">The sequence shown here is derived from an EMBL/GenBank/DDBJ whole genome shotgun (WGS) entry which is preliminary data.</text>
</comment>
<keyword evidence="4" id="KW-0159">Chromosome partition</keyword>
<proteinExistence type="predicted"/>
<accession>A0A6N7X3F3</accession>
<dbReference type="SUPFAM" id="SSF56349">
    <property type="entry name" value="DNA breaking-rejoining enzymes"/>
    <property type="match status" value="1"/>
</dbReference>
<dbReference type="InterPro" id="IPR010998">
    <property type="entry name" value="Integrase_recombinase_N"/>
</dbReference>
<dbReference type="GO" id="GO:0015074">
    <property type="term" value="P:DNA integration"/>
    <property type="evidence" value="ECO:0007669"/>
    <property type="project" value="UniProtKB-KW"/>
</dbReference>
<evidence type="ECO:0000256" key="6">
    <source>
        <dbReference type="ARBA" id="ARBA00023125"/>
    </source>
</evidence>
<dbReference type="Gene3D" id="1.10.150.130">
    <property type="match status" value="1"/>
</dbReference>
<dbReference type="AlphaFoldDB" id="A0A6N7X3F3"/>
<keyword evidence="7" id="KW-0233">DNA recombination</keyword>
<dbReference type="GO" id="GO:0007059">
    <property type="term" value="P:chromosome segregation"/>
    <property type="evidence" value="ECO:0007669"/>
    <property type="project" value="UniProtKB-KW"/>
</dbReference>
<dbReference type="GO" id="GO:0005737">
    <property type="term" value="C:cytoplasm"/>
    <property type="evidence" value="ECO:0007669"/>
    <property type="project" value="UniProtKB-SubCell"/>
</dbReference>
<keyword evidence="6 9" id="KW-0238">DNA-binding</keyword>
<dbReference type="PANTHER" id="PTHR30349:SF77">
    <property type="entry name" value="TYROSINE RECOMBINASE XERC"/>
    <property type="match status" value="1"/>
</dbReference>
<reference evidence="12 13" key="1">
    <citation type="submission" date="2019-08" db="EMBL/GenBank/DDBJ databases">
        <title>In-depth cultivation of the pig gut microbiome towards novel bacterial diversity and tailored functional studies.</title>
        <authorList>
            <person name="Wylensek D."/>
            <person name="Hitch T.C.A."/>
            <person name="Clavel T."/>
        </authorList>
    </citation>
    <scope>NUCLEOTIDE SEQUENCE [LARGE SCALE GENOMIC DNA]</scope>
    <source>
        <strain evidence="12 13">WCA-MUC-591-APC-4B</strain>
    </source>
</reference>
<evidence type="ECO:0000256" key="7">
    <source>
        <dbReference type="ARBA" id="ARBA00023172"/>
    </source>
</evidence>
<evidence type="ECO:0000313" key="13">
    <source>
        <dbReference type="Proteomes" id="UP000469424"/>
    </source>
</evidence>
<dbReference type="Gene3D" id="1.10.443.10">
    <property type="entry name" value="Intergrase catalytic core"/>
    <property type="match status" value="1"/>
</dbReference>
<evidence type="ECO:0000256" key="9">
    <source>
        <dbReference type="PROSITE-ProRule" id="PRU01248"/>
    </source>
</evidence>
<evidence type="ECO:0000256" key="5">
    <source>
        <dbReference type="ARBA" id="ARBA00022908"/>
    </source>
</evidence>
<evidence type="ECO:0000256" key="1">
    <source>
        <dbReference type="ARBA" id="ARBA00004496"/>
    </source>
</evidence>
<dbReference type="GO" id="GO:0003677">
    <property type="term" value="F:DNA binding"/>
    <property type="evidence" value="ECO:0007669"/>
    <property type="project" value="UniProtKB-UniRule"/>
</dbReference>
<name>A0A6N7X3F3_9FIRM</name>
<dbReference type="RefSeq" id="WP_154553584.1">
    <property type="nucleotide sequence ID" value="NZ_VUNA01000002.1"/>
</dbReference>
<keyword evidence="2" id="KW-0963">Cytoplasm</keyword>
<dbReference type="InterPro" id="IPR011010">
    <property type="entry name" value="DNA_brk_join_enz"/>
</dbReference>